<evidence type="ECO:0000313" key="6">
    <source>
        <dbReference type="EMBL" id="RXM31782.1"/>
    </source>
</evidence>
<evidence type="ECO:0000259" key="5">
    <source>
        <dbReference type="PROSITE" id="PS50023"/>
    </source>
</evidence>
<dbReference type="PROSITE" id="PS50023">
    <property type="entry name" value="LIM_DOMAIN_2"/>
    <property type="match status" value="2"/>
</dbReference>
<dbReference type="GO" id="GO:0046872">
    <property type="term" value="F:metal ion binding"/>
    <property type="evidence" value="ECO:0007669"/>
    <property type="project" value="UniProtKB-KW"/>
</dbReference>
<evidence type="ECO:0000256" key="4">
    <source>
        <dbReference type="PROSITE-ProRule" id="PRU00125"/>
    </source>
</evidence>
<keyword evidence="7" id="KW-1185">Reference proteome</keyword>
<keyword evidence="1 4" id="KW-0479">Metal-binding</keyword>
<evidence type="ECO:0000313" key="7">
    <source>
        <dbReference type="Proteomes" id="UP000289886"/>
    </source>
</evidence>
<dbReference type="GO" id="GO:0001725">
    <property type="term" value="C:stress fiber"/>
    <property type="evidence" value="ECO:0007669"/>
    <property type="project" value="TreeGrafter"/>
</dbReference>
<comment type="caution">
    <text evidence="6">The sequence shown here is derived from an EMBL/GenBank/DDBJ whole genome shotgun (WGS) entry which is preliminary data.</text>
</comment>
<dbReference type="PROSITE" id="PS00478">
    <property type="entry name" value="LIM_DOMAIN_1"/>
    <property type="match status" value="2"/>
</dbReference>
<name>A0A444U9E2_ACIRT</name>
<dbReference type="InterPro" id="IPR001781">
    <property type="entry name" value="Znf_LIM"/>
</dbReference>
<protein>
    <submittedName>
        <fullName evidence="6">Actin-binding LIM protein 1</fullName>
    </submittedName>
</protein>
<dbReference type="Gene3D" id="2.10.110.10">
    <property type="entry name" value="Cysteine Rich Protein"/>
    <property type="match status" value="2"/>
</dbReference>
<gene>
    <name evidence="6" type="ORF">EOD39_6664</name>
</gene>
<reference evidence="6 7" key="1">
    <citation type="submission" date="2019-01" db="EMBL/GenBank/DDBJ databases">
        <title>Draft Genome and Complete Hox-Cluster Characterization of the Sterlet Sturgeon (Acipenser ruthenus).</title>
        <authorList>
            <person name="Wei Q."/>
        </authorList>
    </citation>
    <scope>NUCLEOTIDE SEQUENCE [LARGE SCALE GENOMIC DNA]</scope>
    <source>
        <strain evidence="6">WHYD16114868_AA</strain>
        <tissue evidence="6">Blood</tissue>
    </source>
</reference>
<evidence type="ECO:0000256" key="2">
    <source>
        <dbReference type="ARBA" id="ARBA00022833"/>
    </source>
</evidence>
<dbReference type="Pfam" id="PF00412">
    <property type="entry name" value="LIM"/>
    <property type="match status" value="2"/>
</dbReference>
<dbReference type="AlphaFoldDB" id="A0A444U9E2"/>
<sequence>MGEKSQAEESHYEGLCQYAQKITSCFGLDVCGCDLAQGGFFMKNGDYLCTLDYQHLHGTRCNGCGDFVEGEVVTALGKTYHPTCFVCTICKHPFPAGDRVTFNGKDCLCQRCVQPMSPSPKDISSSSICGCDLAQGGFFMKNGDYLCTLDYQHLHGTRCNGCGDFVEGEVVTALGKTYHPTCFVCTICKHPFPAGDRVTFNGKDCLCQRCVQPMSPSPKDISSSSSKYWSSRCFTAELI</sequence>
<dbReference type="FunFam" id="2.10.110.10:FF:000003">
    <property type="entry name" value="actin-binding LIM protein 1 isoform X1"/>
    <property type="match status" value="2"/>
</dbReference>
<keyword evidence="2 4" id="KW-0862">Zinc</keyword>
<dbReference type="PANTHER" id="PTHR24213:SF18">
    <property type="entry name" value="ACTIN-BINDING LIM PROTEIN 1"/>
    <property type="match status" value="1"/>
</dbReference>
<feature type="domain" description="LIM zinc-binding" evidence="5">
    <location>
        <begin position="157"/>
        <end position="217"/>
    </location>
</feature>
<feature type="domain" description="LIM zinc-binding" evidence="5">
    <location>
        <begin position="59"/>
        <end position="119"/>
    </location>
</feature>
<dbReference type="PANTHER" id="PTHR24213">
    <property type="entry name" value="ACTIN-BINDING LIM PROTEIN"/>
    <property type="match status" value="1"/>
</dbReference>
<dbReference type="EMBL" id="SCEB01215012">
    <property type="protein sequence ID" value="RXM31782.1"/>
    <property type="molecule type" value="Genomic_DNA"/>
</dbReference>
<dbReference type="Proteomes" id="UP000289886">
    <property type="component" value="Unassembled WGS sequence"/>
</dbReference>
<dbReference type="GO" id="GO:0051015">
    <property type="term" value="F:actin filament binding"/>
    <property type="evidence" value="ECO:0007669"/>
    <property type="project" value="TreeGrafter"/>
</dbReference>
<dbReference type="InterPro" id="IPR051618">
    <property type="entry name" value="Actin-binding_LIM"/>
</dbReference>
<proteinExistence type="predicted"/>
<accession>A0A444U9E2</accession>
<dbReference type="SMART" id="SM00132">
    <property type="entry name" value="LIM"/>
    <property type="match status" value="2"/>
</dbReference>
<dbReference type="GO" id="GO:0060271">
    <property type="term" value="P:cilium assembly"/>
    <property type="evidence" value="ECO:0007669"/>
    <property type="project" value="TreeGrafter"/>
</dbReference>
<organism evidence="6 7">
    <name type="scientific">Acipenser ruthenus</name>
    <name type="common">Sterlet sturgeon</name>
    <dbReference type="NCBI Taxonomy" id="7906"/>
    <lineage>
        <taxon>Eukaryota</taxon>
        <taxon>Metazoa</taxon>
        <taxon>Chordata</taxon>
        <taxon>Craniata</taxon>
        <taxon>Vertebrata</taxon>
        <taxon>Euteleostomi</taxon>
        <taxon>Actinopterygii</taxon>
        <taxon>Chondrostei</taxon>
        <taxon>Acipenseriformes</taxon>
        <taxon>Acipenseridae</taxon>
        <taxon>Acipenser</taxon>
    </lineage>
</organism>
<dbReference type="GO" id="GO:0030032">
    <property type="term" value="P:lamellipodium assembly"/>
    <property type="evidence" value="ECO:0007669"/>
    <property type="project" value="TreeGrafter"/>
</dbReference>
<dbReference type="CDD" id="cd09328">
    <property type="entry name" value="LIM2_abLIM"/>
    <property type="match status" value="2"/>
</dbReference>
<evidence type="ECO:0000256" key="1">
    <source>
        <dbReference type="ARBA" id="ARBA00022723"/>
    </source>
</evidence>
<keyword evidence="3 4" id="KW-0440">LIM domain</keyword>
<evidence type="ECO:0000256" key="3">
    <source>
        <dbReference type="ARBA" id="ARBA00023038"/>
    </source>
</evidence>
<dbReference type="SUPFAM" id="SSF57716">
    <property type="entry name" value="Glucocorticoid receptor-like (DNA-binding domain)"/>
    <property type="match status" value="4"/>
</dbReference>